<dbReference type="InterPro" id="IPR001466">
    <property type="entry name" value="Beta-lactam-related"/>
</dbReference>
<sequence length="502" mass="53982">MKTRSMGAFLATALVCAAGETGAQDRALFGPAMDAFASRAMQRVEAAPGLALAVVDEGGLVHAAGFGVADVATGAPVTTDTRFYIASATKSFTALSIAAMARRVEVDMDAPLADWAPPSGVPTDIAARITLTDLLSHRSGVDNAPIAFRLAYSGDWTPEVLWRLTKETQPRDTPYGQFVYSNSGYNLATVLMERRWGRDWRALVEGEVLTPLGMTATTARIDEARMSGAVVAAGHFGRIPGQPERSQLQKTNATMQSAGGLISTANDMALWLEAQINDGRVGGRQVFPAGLVASTHASQVAQETTFGPYVRTGYGLGWQVGRYGEDVLIHHFGNFSGLRAHVSFMPERRLGVAVMVNEDAFAGDMADLVANYAYDWFAGLPDIEAVYEAKLDALIVERDRRRTGIAGAMEARAKRPRTLSLSNAAYVGDYVNDAYGTLTIREAGERLSVATGVQQALAEYLTEPEGLRVELTPFRGEGVVFNLDADGRPVSLTYQDAVFVRR</sequence>
<dbReference type="RefSeq" id="WP_207822090.1">
    <property type="nucleotide sequence ID" value="NZ_CP062006.1"/>
</dbReference>
<dbReference type="InterPro" id="IPR012338">
    <property type="entry name" value="Beta-lactam/transpept-like"/>
</dbReference>
<reference evidence="3 4" key="1">
    <citation type="submission" date="2020-09" db="EMBL/GenBank/DDBJ databases">
        <title>Brevundimonas sp. LVF1 isolated from an oligotrophic pond in Goettingen, Germany.</title>
        <authorList>
            <person name="Friedrich I."/>
            <person name="Klassen A."/>
            <person name="Neubauer H."/>
            <person name="Schneider D."/>
            <person name="Hertel R."/>
            <person name="Daniel R."/>
        </authorList>
    </citation>
    <scope>NUCLEOTIDE SEQUENCE [LARGE SCALE GENOMIC DNA]</scope>
    <source>
        <strain evidence="3 4">LVF1</strain>
    </source>
</reference>
<dbReference type="Proteomes" id="UP000663942">
    <property type="component" value="Chromosome"/>
</dbReference>
<dbReference type="Pfam" id="PF00144">
    <property type="entry name" value="Beta-lactamase"/>
    <property type="match status" value="1"/>
</dbReference>
<evidence type="ECO:0000259" key="2">
    <source>
        <dbReference type="Pfam" id="PF00144"/>
    </source>
</evidence>
<feature type="domain" description="Beta-lactamase-related" evidence="2">
    <location>
        <begin position="42"/>
        <end position="366"/>
    </location>
</feature>
<organism evidence="3 4">
    <name type="scientific">Brevundimonas pondensis</name>
    <dbReference type="NCBI Taxonomy" id="2774189"/>
    <lineage>
        <taxon>Bacteria</taxon>
        <taxon>Pseudomonadati</taxon>
        <taxon>Pseudomonadota</taxon>
        <taxon>Alphaproteobacteria</taxon>
        <taxon>Caulobacterales</taxon>
        <taxon>Caulobacteraceae</taxon>
        <taxon>Brevundimonas</taxon>
    </lineage>
</organism>
<feature type="chain" id="PRO_5046091399" evidence="1">
    <location>
        <begin position="18"/>
        <end position="502"/>
    </location>
</feature>
<evidence type="ECO:0000256" key="1">
    <source>
        <dbReference type="SAM" id="SignalP"/>
    </source>
</evidence>
<feature type="signal peptide" evidence="1">
    <location>
        <begin position="1"/>
        <end position="17"/>
    </location>
</feature>
<accession>A0ABX7SHV2</accession>
<evidence type="ECO:0000313" key="3">
    <source>
        <dbReference type="EMBL" id="QTC86588.1"/>
    </source>
</evidence>
<gene>
    <name evidence="3" type="ORF">IFE19_10525</name>
</gene>
<protein>
    <submittedName>
        <fullName evidence="3">Serine hydrolase</fullName>
    </submittedName>
</protein>
<dbReference type="PANTHER" id="PTHR46825:SF15">
    <property type="entry name" value="BETA-LACTAMASE-RELATED DOMAIN-CONTAINING PROTEIN"/>
    <property type="match status" value="1"/>
</dbReference>
<dbReference type="Gene3D" id="3.40.710.10">
    <property type="entry name" value="DD-peptidase/beta-lactamase superfamily"/>
    <property type="match status" value="1"/>
</dbReference>
<evidence type="ECO:0000313" key="4">
    <source>
        <dbReference type="Proteomes" id="UP000663942"/>
    </source>
</evidence>
<dbReference type="Gene3D" id="2.40.128.600">
    <property type="match status" value="1"/>
</dbReference>
<keyword evidence="3" id="KW-0378">Hydrolase</keyword>
<keyword evidence="1" id="KW-0732">Signal</keyword>
<dbReference type="InterPro" id="IPR050491">
    <property type="entry name" value="AmpC-like"/>
</dbReference>
<name>A0ABX7SHV2_9CAUL</name>
<dbReference type="PANTHER" id="PTHR46825">
    <property type="entry name" value="D-ALANYL-D-ALANINE-CARBOXYPEPTIDASE/ENDOPEPTIDASE AMPH"/>
    <property type="match status" value="1"/>
</dbReference>
<dbReference type="GO" id="GO:0016787">
    <property type="term" value="F:hydrolase activity"/>
    <property type="evidence" value="ECO:0007669"/>
    <property type="project" value="UniProtKB-KW"/>
</dbReference>
<proteinExistence type="predicted"/>
<keyword evidence="4" id="KW-1185">Reference proteome</keyword>
<dbReference type="SUPFAM" id="SSF56601">
    <property type="entry name" value="beta-lactamase/transpeptidase-like"/>
    <property type="match status" value="1"/>
</dbReference>
<dbReference type="EMBL" id="CP062006">
    <property type="protein sequence ID" value="QTC86588.1"/>
    <property type="molecule type" value="Genomic_DNA"/>
</dbReference>